<dbReference type="EMBL" id="CP012670">
    <property type="protein sequence ID" value="AUX25732.1"/>
    <property type="molecule type" value="Genomic_DNA"/>
</dbReference>
<protein>
    <recommendedName>
        <fullName evidence="3">4-vinyl reductase 4VR domain-containing protein</fullName>
    </recommendedName>
</protein>
<dbReference type="Gene3D" id="3.30.1380.20">
    <property type="entry name" value="Trafficking protein particle complex subunit 3"/>
    <property type="match status" value="1"/>
</dbReference>
<sequence>MTAFFRRGFRDRIEGPLHGLLGAITPHSLLHVGDQLVLVHCHHYALFLEQTIFDALGGESRGVRRQAAFEAAHALLGPLYAEHPGASPREKLELAAELFAAMGQGRLRFELTAEGGTVQAASLFHGSSFLAKYGGRIQNRMTVDAFAAGYCAAAASLAFPSDWGRLEADEVTCVARGDAVCTFLLTRRSERPRFGAILTRDVVASSRVSFEPEAGAALRARHTGSAMLGVLGALRSDERGLIPAYGVNLALLPVSYVDVKTFDTVHLIERRSPELVPVFEALVREAAQTGAFHLLGGLLGSPSFEAACGPVGKDQRERLEQLLGLCRALGWGAFTAPELQPGRALVLRAPVTHESAYYAMKHGPTTRSRLLFQQGTALAIMQLLHRVDFGTERPIDADTYEGLFKSGPRFRVEETRSPLRGDDACEVRVEAVEDRW</sequence>
<dbReference type="Proteomes" id="UP000295781">
    <property type="component" value="Chromosome"/>
</dbReference>
<evidence type="ECO:0008006" key="3">
    <source>
        <dbReference type="Google" id="ProtNLM"/>
    </source>
</evidence>
<accession>A0A4V0NEC9</accession>
<dbReference type="InterPro" id="IPR024096">
    <property type="entry name" value="NO_sig/Golgi_transp_ligand-bd"/>
</dbReference>
<gene>
    <name evidence="1" type="ORF">SOCEGT47_062810</name>
</gene>
<dbReference type="SUPFAM" id="SSF111126">
    <property type="entry name" value="Ligand-binding domain in the NO signalling and Golgi transport"/>
    <property type="match status" value="1"/>
</dbReference>
<reference evidence="1 2" key="1">
    <citation type="submission" date="2015-09" db="EMBL/GenBank/DDBJ databases">
        <title>Sorangium comparison.</title>
        <authorList>
            <person name="Zaburannyi N."/>
            <person name="Bunk B."/>
            <person name="Overmann J."/>
            <person name="Mueller R."/>
        </authorList>
    </citation>
    <scope>NUCLEOTIDE SEQUENCE [LARGE SCALE GENOMIC DNA]</scope>
    <source>
        <strain evidence="1 2">So ceGT47</strain>
    </source>
</reference>
<name>A0A4V0NEC9_SORCE</name>
<dbReference type="OrthoDB" id="5486168at2"/>
<proteinExistence type="predicted"/>
<evidence type="ECO:0000313" key="2">
    <source>
        <dbReference type="Proteomes" id="UP000295781"/>
    </source>
</evidence>
<organism evidence="1 2">
    <name type="scientific">Sorangium cellulosum</name>
    <name type="common">Polyangium cellulosum</name>
    <dbReference type="NCBI Taxonomy" id="56"/>
    <lineage>
        <taxon>Bacteria</taxon>
        <taxon>Pseudomonadati</taxon>
        <taxon>Myxococcota</taxon>
        <taxon>Polyangia</taxon>
        <taxon>Polyangiales</taxon>
        <taxon>Polyangiaceae</taxon>
        <taxon>Sorangium</taxon>
    </lineage>
</organism>
<evidence type="ECO:0000313" key="1">
    <source>
        <dbReference type="EMBL" id="AUX25732.1"/>
    </source>
</evidence>
<dbReference type="RefSeq" id="WP_129352847.1">
    <property type="nucleotide sequence ID" value="NZ_CP012670.1"/>
</dbReference>
<dbReference type="AlphaFoldDB" id="A0A4V0NEC9"/>